<protein>
    <submittedName>
        <fullName evidence="2">GNAT family N-acetyltransferase</fullName>
    </submittedName>
</protein>
<proteinExistence type="predicted"/>
<dbReference type="InterPro" id="IPR016181">
    <property type="entry name" value="Acyl_CoA_acyltransferase"/>
</dbReference>
<reference evidence="2 3" key="1">
    <citation type="submission" date="2019-11" db="EMBL/GenBank/DDBJ databases">
        <title>Streptomyces typhae sp. nov., a novel endophytic actinomycete isolated from the root of cattail pollen (Typha angustifolia L.).</title>
        <authorList>
            <person name="Peng C."/>
        </authorList>
    </citation>
    <scope>NUCLEOTIDE SEQUENCE [LARGE SCALE GENOMIC DNA]</scope>
    <source>
        <strain evidence="3">p1417</strain>
    </source>
</reference>
<dbReference type="RefSeq" id="WP_157164336.1">
    <property type="nucleotide sequence ID" value="NZ_WPNZ01000002.1"/>
</dbReference>
<keyword evidence="3" id="KW-1185">Reference proteome</keyword>
<gene>
    <name evidence="2" type="ORF">GPA10_04495</name>
</gene>
<organism evidence="2 3">
    <name type="scientific">Streptomyces typhae</name>
    <dbReference type="NCBI Taxonomy" id="2681492"/>
    <lineage>
        <taxon>Bacteria</taxon>
        <taxon>Bacillati</taxon>
        <taxon>Actinomycetota</taxon>
        <taxon>Actinomycetes</taxon>
        <taxon>Kitasatosporales</taxon>
        <taxon>Streptomycetaceae</taxon>
        <taxon>Streptomyces</taxon>
    </lineage>
</organism>
<evidence type="ECO:0000313" key="3">
    <source>
        <dbReference type="Proteomes" id="UP000483802"/>
    </source>
</evidence>
<evidence type="ECO:0000313" key="2">
    <source>
        <dbReference type="EMBL" id="MVO84045.1"/>
    </source>
</evidence>
<dbReference type="Pfam" id="PF00583">
    <property type="entry name" value="Acetyltransf_1"/>
    <property type="match status" value="1"/>
</dbReference>
<keyword evidence="2" id="KW-0808">Transferase</keyword>
<dbReference type="Gene3D" id="3.40.630.30">
    <property type="match status" value="1"/>
</dbReference>
<dbReference type="AlphaFoldDB" id="A0A6L6WP69"/>
<dbReference type="GO" id="GO:0016747">
    <property type="term" value="F:acyltransferase activity, transferring groups other than amino-acyl groups"/>
    <property type="evidence" value="ECO:0007669"/>
    <property type="project" value="InterPro"/>
</dbReference>
<evidence type="ECO:0000259" key="1">
    <source>
        <dbReference type="PROSITE" id="PS51186"/>
    </source>
</evidence>
<dbReference type="SUPFAM" id="SSF55729">
    <property type="entry name" value="Acyl-CoA N-acyltransferases (Nat)"/>
    <property type="match status" value="1"/>
</dbReference>
<comment type="caution">
    <text evidence="2">The sequence shown here is derived from an EMBL/GenBank/DDBJ whole genome shotgun (WGS) entry which is preliminary data.</text>
</comment>
<dbReference type="PROSITE" id="PS51186">
    <property type="entry name" value="GNAT"/>
    <property type="match status" value="1"/>
</dbReference>
<dbReference type="Proteomes" id="UP000483802">
    <property type="component" value="Unassembled WGS sequence"/>
</dbReference>
<dbReference type="InterPro" id="IPR000182">
    <property type="entry name" value="GNAT_dom"/>
</dbReference>
<name>A0A6L6WP69_9ACTN</name>
<dbReference type="EMBL" id="WPNZ01000002">
    <property type="protein sequence ID" value="MVO84045.1"/>
    <property type="molecule type" value="Genomic_DNA"/>
</dbReference>
<feature type="domain" description="N-acetyltransferase" evidence="1">
    <location>
        <begin position="1"/>
        <end position="170"/>
    </location>
</feature>
<accession>A0A6L6WP69</accession>
<sequence>MDLKHYGPEDAKDIRALLLDIHDDAYAEEHDEFHSRERFAQFVDAWSAKQTWACVIGFDKGDPVGYVYGAAFSPGGWWRGVQDPEWLTPETRVFAVSELMVDPRWRKTGAARALHNALVGTQNADYATLFVDTAHPRVIALYERWGYDKLSESKPFVDAPLYAVMAKQLSEPS</sequence>